<dbReference type="Proteomes" id="UP000012065">
    <property type="component" value="Unassembled WGS sequence"/>
</dbReference>
<evidence type="ECO:0000313" key="5">
    <source>
        <dbReference type="Proteomes" id="UP000012065"/>
    </source>
</evidence>
<gene>
    <name evidence="4" type="primary">Blmh</name>
    <name evidence="4" type="ORF">BN14_03773</name>
</gene>
<dbReference type="Pfam" id="PF03051">
    <property type="entry name" value="Peptidase_C1_2"/>
    <property type="match status" value="1"/>
</dbReference>
<evidence type="ECO:0000256" key="3">
    <source>
        <dbReference type="ARBA" id="ARBA00022807"/>
    </source>
</evidence>
<evidence type="ECO:0000313" key="4">
    <source>
        <dbReference type="EMBL" id="CCO29753.1"/>
    </source>
</evidence>
<dbReference type="PANTHER" id="PTHR10363:SF2">
    <property type="entry name" value="BLEOMYCIN HYDROLASE"/>
    <property type="match status" value="1"/>
</dbReference>
<dbReference type="PANTHER" id="PTHR10363">
    <property type="entry name" value="BLEOMYCIN HYDROLASE"/>
    <property type="match status" value="1"/>
</dbReference>
<proteinExistence type="predicted"/>
<name>M5BPR0_THACB</name>
<dbReference type="AlphaFoldDB" id="M5BPR0"/>
<dbReference type="GO" id="GO:0070005">
    <property type="term" value="F:cysteine-type aminopeptidase activity"/>
    <property type="evidence" value="ECO:0007669"/>
    <property type="project" value="InterPro"/>
</dbReference>
<keyword evidence="2 4" id="KW-0378">Hydrolase</keyword>
<dbReference type="GO" id="GO:0043418">
    <property type="term" value="P:homocysteine catabolic process"/>
    <property type="evidence" value="ECO:0007669"/>
    <property type="project" value="TreeGrafter"/>
</dbReference>
<keyword evidence="3" id="KW-0788">Thiol protease</keyword>
<dbReference type="GO" id="GO:0006508">
    <property type="term" value="P:proteolysis"/>
    <property type="evidence" value="ECO:0007669"/>
    <property type="project" value="UniProtKB-KW"/>
</dbReference>
<keyword evidence="1" id="KW-0645">Protease</keyword>
<sequence length="80" mass="9022">MVISGVHLDKQGNPVRYRIENSWGDVNGDKGYYVMTDRWFDEYVFQVVVPRQLASRDLVKVLDGGNPVVLPAWDPMGALA</sequence>
<dbReference type="InterPro" id="IPR038765">
    <property type="entry name" value="Papain-like_cys_pep_sf"/>
</dbReference>
<dbReference type="GO" id="GO:0005737">
    <property type="term" value="C:cytoplasm"/>
    <property type="evidence" value="ECO:0007669"/>
    <property type="project" value="TreeGrafter"/>
</dbReference>
<evidence type="ECO:0000256" key="1">
    <source>
        <dbReference type="ARBA" id="ARBA00022670"/>
    </source>
</evidence>
<dbReference type="GO" id="GO:0009636">
    <property type="term" value="P:response to toxic substance"/>
    <property type="evidence" value="ECO:0007669"/>
    <property type="project" value="TreeGrafter"/>
</dbReference>
<protein>
    <submittedName>
        <fullName evidence="4">Bleomycin hydrolase</fullName>
        <ecNumber evidence="4">3.4.22.40</ecNumber>
    </submittedName>
</protein>
<evidence type="ECO:0000256" key="2">
    <source>
        <dbReference type="ARBA" id="ARBA00022801"/>
    </source>
</evidence>
<dbReference type="Gene3D" id="3.90.70.10">
    <property type="entry name" value="Cysteine proteinases"/>
    <property type="match status" value="1"/>
</dbReference>
<dbReference type="GO" id="GO:0004197">
    <property type="term" value="F:cysteine-type endopeptidase activity"/>
    <property type="evidence" value="ECO:0007669"/>
    <property type="project" value="UniProtKB-EC"/>
</dbReference>
<dbReference type="SUPFAM" id="SSF54001">
    <property type="entry name" value="Cysteine proteinases"/>
    <property type="match status" value="1"/>
</dbReference>
<reference evidence="4 5" key="1">
    <citation type="journal article" date="2013" name="J. Biotechnol.">
        <title>Establishment and interpretation of the genome sequence of the phytopathogenic fungus Rhizoctonia solani AG1-IB isolate 7/3/14.</title>
        <authorList>
            <person name="Wibberg D.W."/>
            <person name="Jelonek L.J."/>
            <person name="Rupp O.R."/>
            <person name="Hennig M.H."/>
            <person name="Eikmeyer F.E."/>
            <person name="Goesmann A.G."/>
            <person name="Hartmann A.H."/>
            <person name="Borriss R.B."/>
            <person name="Grosch R.G."/>
            <person name="Puehler A.P."/>
            <person name="Schlueter A.S."/>
        </authorList>
    </citation>
    <scope>NUCLEOTIDE SEQUENCE [LARGE SCALE GENOMIC DNA]</scope>
    <source>
        <strain evidence="5">AG1-IB / isolate 7/3/14</strain>
    </source>
</reference>
<organism evidence="4 5">
    <name type="scientific">Thanatephorus cucumeris (strain AG1-IB / isolate 7/3/14)</name>
    <name type="common">Lettuce bottom rot fungus</name>
    <name type="synonym">Rhizoctonia solani</name>
    <dbReference type="NCBI Taxonomy" id="1108050"/>
    <lineage>
        <taxon>Eukaryota</taxon>
        <taxon>Fungi</taxon>
        <taxon>Dikarya</taxon>
        <taxon>Basidiomycota</taxon>
        <taxon>Agaricomycotina</taxon>
        <taxon>Agaricomycetes</taxon>
        <taxon>Cantharellales</taxon>
        <taxon>Ceratobasidiaceae</taxon>
        <taxon>Rhizoctonia</taxon>
        <taxon>Rhizoctonia solani AG-1</taxon>
    </lineage>
</organism>
<dbReference type="EMBL" id="CAOJ01005393">
    <property type="protein sequence ID" value="CCO29753.1"/>
    <property type="molecule type" value="Genomic_DNA"/>
</dbReference>
<dbReference type="HOGENOM" id="CLU_2591441_0_0_1"/>
<accession>M5BPR0</accession>
<dbReference type="EC" id="3.4.22.40" evidence="4"/>
<comment type="caution">
    <text evidence="4">The sequence shown here is derived from an EMBL/GenBank/DDBJ whole genome shotgun (WGS) entry which is preliminary data.</text>
</comment>
<dbReference type="InterPro" id="IPR004134">
    <property type="entry name" value="Peptidase_C1B"/>
</dbReference>